<protein>
    <submittedName>
        <fullName evidence="1">Uncharacterized protein</fullName>
    </submittedName>
</protein>
<proteinExistence type="predicted"/>
<accession>A0A8D8SS72</accession>
<reference evidence="1" key="1">
    <citation type="submission" date="2021-05" db="EMBL/GenBank/DDBJ databases">
        <authorList>
            <person name="Alioto T."/>
            <person name="Alioto T."/>
            <person name="Gomez Garrido J."/>
        </authorList>
    </citation>
    <scope>NUCLEOTIDE SEQUENCE</scope>
</reference>
<name>A0A8D8SS72_9HEMI</name>
<evidence type="ECO:0000313" key="1">
    <source>
        <dbReference type="EMBL" id="CAG6674965.1"/>
    </source>
</evidence>
<organism evidence="1">
    <name type="scientific">Cacopsylla melanoneura</name>
    <dbReference type="NCBI Taxonomy" id="428564"/>
    <lineage>
        <taxon>Eukaryota</taxon>
        <taxon>Metazoa</taxon>
        <taxon>Ecdysozoa</taxon>
        <taxon>Arthropoda</taxon>
        <taxon>Hexapoda</taxon>
        <taxon>Insecta</taxon>
        <taxon>Pterygota</taxon>
        <taxon>Neoptera</taxon>
        <taxon>Paraneoptera</taxon>
        <taxon>Hemiptera</taxon>
        <taxon>Sternorrhyncha</taxon>
        <taxon>Psylloidea</taxon>
        <taxon>Psyllidae</taxon>
        <taxon>Psyllinae</taxon>
        <taxon>Cacopsylla</taxon>
    </lineage>
</organism>
<dbReference type="EMBL" id="HBUF01235238">
    <property type="protein sequence ID" value="CAG6674965.1"/>
    <property type="molecule type" value="Transcribed_RNA"/>
</dbReference>
<dbReference type="AlphaFoldDB" id="A0A8D8SS72"/>
<sequence length="105" mass="11387">MLLPVPSHHPPCGIDSRVAETLAVPPGCPQYATGRTTLGLLHGAPEDSKGLRRGERHSLVWSAGTFGSCSHQRCFQSISTRSDTKNLSASSLSFHPNWFSRPSLF</sequence>